<dbReference type="AlphaFoldDB" id="A0A285UNI2"/>
<evidence type="ECO:0000259" key="3">
    <source>
        <dbReference type="SMART" id="SM00363"/>
    </source>
</evidence>
<evidence type="ECO:0000313" key="5">
    <source>
        <dbReference type="Proteomes" id="UP000219167"/>
    </source>
</evidence>
<dbReference type="EMBL" id="OBQD01000011">
    <property type="protein sequence ID" value="SOC43392.1"/>
    <property type="molecule type" value="Genomic_DNA"/>
</dbReference>
<gene>
    <name evidence="4" type="ORF">SAMN05892877_11185</name>
</gene>
<dbReference type="InterPro" id="IPR036986">
    <property type="entry name" value="S4_RNA-bd_sf"/>
</dbReference>
<evidence type="ECO:0000313" key="4">
    <source>
        <dbReference type="EMBL" id="SOC43392.1"/>
    </source>
</evidence>
<reference evidence="4 5" key="1">
    <citation type="submission" date="2017-08" db="EMBL/GenBank/DDBJ databases">
        <authorList>
            <person name="de Groot N.N."/>
        </authorList>
    </citation>
    <scope>NUCLEOTIDE SEQUENCE [LARGE SCALE GENOMIC DNA]</scope>
    <source>
        <strain evidence="4 5">JC85</strain>
    </source>
</reference>
<proteinExistence type="predicted"/>
<dbReference type="CDD" id="cd00165">
    <property type="entry name" value="S4"/>
    <property type="match status" value="1"/>
</dbReference>
<evidence type="ECO:0000256" key="1">
    <source>
        <dbReference type="PROSITE-ProRule" id="PRU00182"/>
    </source>
</evidence>
<dbReference type="SUPFAM" id="SSF55174">
    <property type="entry name" value="Alpha-L RNA-binding motif"/>
    <property type="match status" value="1"/>
</dbReference>
<dbReference type="Pfam" id="PF01479">
    <property type="entry name" value="S4"/>
    <property type="match status" value="1"/>
</dbReference>
<sequence length="144" mass="16477">MTDGRGQPSDRPEPAQGRQRIDKWLFFARLRKSRSLAAKSVEQGDVSVNGQPVRQSSFNVKVGDTIILSLDRRDLVVKVLLPGVRRGPYEEARTLYEDQTPPPLPRDERNPFEQVTRERGAGRPTKRERRETDALRGRFDPPDD</sequence>
<dbReference type="RefSeq" id="WP_097141198.1">
    <property type="nucleotide sequence ID" value="NZ_OBQD01000011.1"/>
</dbReference>
<keyword evidence="5" id="KW-1185">Reference proteome</keyword>
<dbReference type="PROSITE" id="PS50889">
    <property type="entry name" value="S4"/>
    <property type="match status" value="1"/>
</dbReference>
<keyword evidence="1" id="KW-0694">RNA-binding</keyword>
<feature type="region of interest" description="Disordered" evidence="2">
    <location>
        <begin position="88"/>
        <end position="144"/>
    </location>
</feature>
<dbReference type="InterPro" id="IPR002942">
    <property type="entry name" value="S4_RNA-bd"/>
</dbReference>
<protein>
    <submittedName>
        <fullName evidence="4">Heat shock protein Hsp15</fullName>
    </submittedName>
</protein>
<evidence type="ECO:0000256" key="2">
    <source>
        <dbReference type="SAM" id="MobiDB-lite"/>
    </source>
</evidence>
<feature type="compositionally biased region" description="Basic and acidic residues" evidence="2">
    <location>
        <begin position="128"/>
        <end position="144"/>
    </location>
</feature>
<keyword evidence="4" id="KW-0346">Stress response</keyword>
<dbReference type="SMART" id="SM00363">
    <property type="entry name" value="S4"/>
    <property type="match status" value="1"/>
</dbReference>
<feature type="compositionally biased region" description="Basic and acidic residues" evidence="2">
    <location>
        <begin position="105"/>
        <end position="121"/>
    </location>
</feature>
<organism evidence="4 5">
    <name type="scientific">Rhizobium subbaraonis</name>
    <dbReference type="NCBI Taxonomy" id="908946"/>
    <lineage>
        <taxon>Bacteria</taxon>
        <taxon>Pseudomonadati</taxon>
        <taxon>Pseudomonadota</taxon>
        <taxon>Alphaproteobacteria</taxon>
        <taxon>Hyphomicrobiales</taxon>
        <taxon>Rhizobiaceae</taxon>
        <taxon>Rhizobium/Agrobacterium group</taxon>
        <taxon>Rhizobium</taxon>
    </lineage>
</organism>
<feature type="domain" description="RNA-binding S4" evidence="3">
    <location>
        <begin position="19"/>
        <end position="82"/>
    </location>
</feature>
<dbReference type="OrthoDB" id="9797176at2"/>
<dbReference type="Gene3D" id="3.10.290.10">
    <property type="entry name" value="RNA-binding S4 domain"/>
    <property type="match status" value="1"/>
</dbReference>
<accession>A0A285UNI2</accession>
<dbReference type="Proteomes" id="UP000219167">
    <property type="component" value="Unassembled WGS sequence"/>
</dbReference>
<name>A0A285UNI2_9HYPH</name>
<dbReference type="GO" id="GO:0003723">
    <property type="term" value="F:RNA binding"/>
    <property type="evidence" value="ECO:0007669"/>
    <property type="project" value="UniProtKB-KW"/>
</dbReference>